<dbReference type="Proteomes" id="UP000552836">
    <property type="component" value="Unassembled WGS sequence"/>
</dbReference>
<reference evidence="2" key="1">
    <citation type="journal article" date="2014" name="Int. J. Syst. Evol. Microbiol.">
        <title>Complete genome of a new Firmicutes species belonging to the dominant human colonic microbiota ('Ruminococcus bicirculans') reveals two chromosomes and a selective capacity to utilize plant glucans.</title>
        <authorList>
            <consortium name="NISC Comparative Sequencing Program"/>
            <person name="Wegmann U."/>
            <person name="Louis P."/>
            <person name="Goesmann A."/>
            <person name="Henrissat B."/>
            <person name="Duncan S.H."/>
            <person name="Flint H.J."/>
        </authorList>
    </citation>
    <scope>NUCLEOTIDE SEQUENCE</scope>
    <source>
        <strain evidence="2">CGMCC 4.5581</strain>
    </source>
</reference>
<dbReference type="InterPro" id="IPR009725">
    <property type="entry name" value="3_dmu_93_MTrfase"/>
</dbReference>
<evidence type="ECO:0000313" key="2">
    <source>
        <dbReference type="EMBL" id="GGL74691.1"/>
    </source>
</evidence>
<reference evidence="5" key="2">
    <citation type="journal article" date="2019" name="Int. J. Syst. Evol. Microbiol.">
        <title>The Global Catalogue of Microorganisms (GCM) 10K type strain sequencing project: providing services to taxonomists for standard genome sequencing and annotation.</title>
        <authorList>
            <consortium name="The Broad Institute Genomics Platform"/>
            <consortium name="The Broad Institute Genome Sequencing Center for Infectious Disease"/>
            <person name="Wu L."/>
            <person name="Ma J."/>
        </authorList>
    </citation>
    <scope>NUCLEOTIDE SEQUENCE [LARGE SCALE GENOMIC DNA]</scope>
    <source>
        <strain evidence="5">CGMCC 4.5581</strain>
    </source>
</reference>
<sequence length="163" mass="17639">MAQQKIVPNLWFDSQAEEAAHYYVDVFGEGRLLSVARYPEGAPGPAGSVMSVEFEVAGQRFVGINGGPQFPFTEAVSFQIDCADQAEVDRFWDRLIGDGGQESECGWLKDRYGLSWQVVPAGMAEVFADPDPARAQRAVQAMLGMRKLDLAALRAAADGVPVG</sequence>
<dbReference type="EMBL" id="JAAMPA010000002">
    <property type="protein sequence ID" value="NIH69539.1"/>
    <property type="molecule type" value="Genomic_DNA"/>
</dbReference>
<dbReference type="SUPFAM" id="SSF54593">
    <property type="entry name" value="Glyoxalase/Bleomycin resistance protein/Dihydroxybiphenyl dioxygenase"/>
    <property type="match status" value="1"/>
</dbReference>
<gene>
    <name evidence="3" type="ORF">FB380_004027</name>
    <name evidence="2" type="ORF">GCM10011589_33400</name>
</gene>
<dbReference type="AlphaFoldDB" id="A0A846M1K7"/>
<accession>A0A846M1K7</accession>
<evidence type="ECO:0000313" key="3">
    <source>
        <dbReference type="EMBL" id="NIH69539.1"/>
    </source>
</evidence>
<dbReference type="CDD" id="cd06588">
    <property type="entry name" value="PhnB_like"/>
    <property type="match status" value="1"/>
</dbReference>
<name>A0A846M1K7_9ACTN</name>
<dbReference type="PANTHER" id="PTHR33990:SF2">
    <property type="entry name" value="PHNB-LIKE DOMAIN-CONTAINING PROTEIN"/>
    <property type="match status" value="1"/>
</dbReference>
<dbReference type="Pfam" id="PF06983">
    <property type="entry name" value="3-dmu-9_3-mt"/>
    <property type="match status" value="1"/>
</dbReference>
<protein>
    <submittedName>
        <fullName evidence="3">Putative 3-demethylubiquinone-9 3-methyltransferase (Glyoxalase superfamily)</fullName>
    </submittedName>
    <submittedName>
        <fullName evidence="2">VOC family protein</fullName>
    </submittedName>
</protein>
<feature type="domain" description="PhnB-like" evidence="1">
    <location>
        <begin position="4"/>
        <end position="119"/>
    </location>
</feature>
<keyword evidence="3" id="KW-0489">Methyltransferase</keyword>
<dbReference type="InterPro" id="IPR029068">
    <property type="entry name" value="Glyas_Bleomycin-R_OHBP_Dase"/>
</dbReference>
<evidence type="ECO:0000313" key="5">
    <source>
        <dbReference type="Proteomes" id="UP000648663"/>
    </source>
</evidence>
<evidence type="ECO:0000259" key="1">
    <source>
        <dbReference type="Pfam" id="PF06983"/>
    </source>
</evidence>
<dbReference type="Proteomes" id="UP000648663">
    <property type="component" value="Unassembled WGS sequence"/>
</dbReference>
<organism evidence="3 4">
    <name type="scientific">Modestobacter marinus</name>
    <dbReference type="NCBI Taxonomy" id="477641"/>
    <lineage>
        <taxon>Bacteria</taxon>
        <taxon>Bacillati</taxon>
        <taxon>Actinomycetota</taxon>
        <taxon>Actinomycetes</taxon>
        <taxon>Geodermatophilales</taxon>
        <taxon>Geodermatophilaceae</taxon>
        <taxon>Modestobacter</taxon>
    </lineage>
</organism>
<dbReference type="PANTHER" id="PTHR33990">
    <property type="entry name" value="PROTEIN YJDN-RELATED"/>
    <property type="match status" value="1"/>
</dbReference>
<reference evidence="3 4" key="3">
    <citation type="submission" date="2020-02" db="EMBL/GenBank/DDBJ databases">
        <title>Sequencing the genomes of 1000 actinobacteria strains.</title>
        <authorList>
            <person name="Klenk H.-P."/>
        </authorList>
    </citation>
    <scope>NUCLEOTIDE SEQUENCE [LARGE SCALE GENOMIC DNA]</scope>
    <source>
        <strain evidence="3 4">DSM 45201</strain>
    </source>
</reference>
<reference evidence="2" key="4">
    <citation type="submission" date="2024-05" db="EMBL/GenBank/DDBJ databases">
        <authorList>
            <person name="Sun Q."/>
            <person name="Zhou Y."/>
        </authorList>
    </citation>
    <scope>NUCLEOTIDE SEQUENCE</scope>
    <source>
        <strain evidence="2">CGMCC 4.5581</strain>
    </source>
</reference>
<keyword evidence="3" id="KW-0808">Transferase</keyword>
<dbReference type="Gene3D" id="3.10.180.10">
    <property type="entry name" value="2,3-Dihydroxybiphenyl 1,2-Dioxygenase, domain 1"/>
    <property type="match status" value="1"/>
</dbReference>
<dbReference type="InterPro" id="IPR028973">
    <property type="entry name" value="PhnB-like"/>
</dbReference>
<keyword evidence="3" id="KW-0830">Ubiquinone</keyword>
<dbReference type="PIRSF" id="PIRSF021700">
    <property type="entry name" value="3_dmu_93_MTrfase"/>
    <property type="match status" value="1"/>
</dbReference>
<comment type="caution">
    <text evidence="3">The sequence shown here is derived from an EMBL/GenBank/DDBJ whole genome shotgun (WGS) entry which is preliminary data.</text>
</comment>
<keyword evidence="5" id="KW-1185">Reference proteome</keyword>
<proteinExistence type="predicted"/>
<dbReference type="EMBL" id="BMMI01000006">
    <property type="protein sequence ID" value="GGL74691.1"/>
    <property type="molecule type" value="Genomic_DNA"/>
</dbReference>
<evidence type="ECO:0000313" key="4">
    <source>
        <dbReference type="Proteomes" id="UP000552836"/>
    </source>
</evidence>
<dbReference type="GO" id="GO:0032259">
    <property type="term" value="P:methylation"/>
    <property type="evidence" value="ECO:0007669"/>
    <property type="project" value="UniProtKB-KW"/>
</dbReference>
<dbReference type="GO" id="GO:0008168">
    <property type="term" value="F:methyltransferase activity"/>
    <property type="evidence" value="ECO:0007669"/>
    <property type="project" value="UniProtKB-KW"/>
</dbReference>
<dbReference type="RefSeq" id="WP_166757017.1">
    <property type="nucleotide sequence ID" value="NZ_BAABJU010000020.1"/>
</dbReference>